<keyword evidence="1" id="KW-0812">Transmembrane</keyword>
<keyword evidence="1" id="KW-1133">Transmembrane helix</keyword>
<name>A0ABN6J480_9CLOT</name>
<accession>A0ABN6J480</accession>
<feature type="transmembrane region" description="Helical" evidence="1">
    <location>
        <begin position="143"/>
        <end position="162"/>
    </location>
</feature>
<dbReference type="Pfam" id="PF06541">
    <property type="entry name" value="ABC_trans_CmpB"/>
    <property type="match status" value="1"/>
</dbReference>
<evidence type="ECO:0000313" key="2">
    <source>
        <dbReference type="EMBL" id="BCZ49075.1"/>
    </source>
</evidence>
<gene>
    <name evidence="2" type="ORF">psyc5s11_51420</name>
</gene>
<evidence type="ECO:0000256" key="1">
    <source>
        <dbReference type="SAM" id="Phobius"/>
    </source>
</evidence>
<keyword evidence="1" id="KW-0472">Membrane</keyword>
<proteinExistence type="predicted"/>
<protein>
    <submittedName>
        <fullName evidence="2">Membrane protein</fullName>
    </submittedName>
</protein>
<evidence type="ECO:0000313" key="3">
    <source>
        <dbReference type="Proteomes" id="UP000824633"/>
    </source>
</evidence>
<feature type="transmembrane region" description="Helical" evidence="1">
    <location>
        <begin position="108"/>
        <end position="128"/>
    </location>
</feature>
<dbReference type="RefSeq" id="WP_224035281.1">
    <property type="nucleotide sequence ID" value="NZ_AP024849.1"/>
</dbReference>
<sequence length="174" mass="20425">MNLLFYMTFNFIIYSFIGWIIEEVYSYVTVKKIKKEGFLKGPVKPMYGIASTILILYNQILDIDGIPLVLLCFLIPTTVEYISGYVLKHVFNKAYWDYSNLKYNIHGFVTLRFSLYWTLLSFIGVYFLQPAVYNIYKASEKTLIIGACFFSIILTIDFFLTLRNVKKNTFLTQR</sequence>
<dbReference type="EMBL" id="AP024849">
    <property type="protein sequence ID" value="BCZ49075.1"/>
    <property type="molecule type" value="Genomic_DNA"/>
</dbReference>
<feature type="transmembrane region" description="Helical" evidence="1">
    <location>
        <begin position="66"/>
        <end position="87"/>
    </location>
</feature>
<dbReference type="Proteomes" id="UP000824633">
    <property type="component" value="Chromosome"/>
</dbReference>
<organism evidence="2 3">
    <name type="scientific">Clostridium gelidum</name>
    <dbReference type="NCBI Taxonomy" id="704125"/>
    <lineage>
        <taxon>Bacteria</taxon>
        <taxon>Bacillati</taxon>
        <taxon>Bacillota</taxon>
        <taxon>Clostridia</taxon>
        <taxon>Eubacteriales</taxon>
        <taxon>Clostridiaceae</taxon>
        <taxon>Clostridium</taxon>
    </lineage>
</organism>
<keyword evidence="3" id="KW-1185">Reference proteome</keyword>
<dbReference type="InterPro" id="IPR010540">
    <property type="entry name" value="CmpB_TMEM229"/>
</dbReference>
<reference evidence="3" key="1">
    <citation type="submission" date="2021-07" db="EMBL/GenBank/DDBJ databases">
        <title>Complete genome sequencing of a Clostridium isolate.</title>
        <authorList>
            <person name="Ueki A."/>
            <person name="Tonouchi A."/>
        </authorList>
    </citation>
    <scope>NUCLEOTIDE SEQUENCE [LARGE SCALE GENOMIC DNA]</scope>
    <source>
        <strain evidence="3">C5S11</strain>
    </source>
</reference>